<dbReference type="PANTHER" id="PTHR35011">
    <property type="entry name" value="2,3-DIKETO-L-GULONATE TRAP TRANSPORTER SMALL PERMEASE PROTEIN YIAM"/>
    <property type="match status" value="1"/>
</dbReference>
<keyword evidence="5 9" id="KW-0812">Transmembrane</keyword>
<evidence type="ECO:0000256" key="5">
    <source>
        <dbReference type="ARBA" id="ARBA00022692"/>
    </source>
</evidence>
<keyword evidence="7 9" id="KW-0472">Membrane</keyword>
<dbReference type="PANTHER" id="PTHR35011:SF4">
    <property type="entry name" value="SLL1102 PROTEIN"/>
    <property type="match status" value="1"/>
</dbReference>
<sequence>MHCQMLSAPAFHWIMIMKNDTHPDILDNAEQIDHSEQPRNALDRVIFNIGNFISLLFVFTVGISFYEVLMRYVFNAPTIWVHETASFLGGCLFVYGGIYALSINKHVRVVLIYDIVSDQTRRWLNVFHHIMGLLFSGLLSWAAYQMVQDSWFTPFGDVRLETSGSAWNPVFPALVKGMIFMTLCIMFVQFFLHLVQELNGLRKRKDV</sequence>
<organism evidence="11 12">
    <name type="scientific">Marinomonas pontica</name>
    <dbReference type="NCBI Taxonomy" id="264739"/>
    <lineage>
        <taxon>Bacteria</taxon>
        <taxon>Pseudomonadati</taxon>
        <taxon>Pseudomonadota</taxon>
        <taxon>Gammaproteobacteria</taxon>
        <taxon>Oceanospirillales</taxon>
        <taxon>Oceanospirillaceae</taxon>
        <taxon>Marinomonas</taxon>
    </lineage>
</organism>
<accession>A0ABM8FGH4</accession>
<dbReference type="Pfam" id="PF04290">
    <property type="entry name" value="DctQ"/>
    <property type="match status" value="1"/>
</dbReference>
<evidence type="ECO:0000256" key="2">
    <source>
        <dbReference type="ARBA" id="ARBA00022448"/>
    </source>
</evidence>
<feature type="domain" description="Tripartite ATP-independent periplasmic transporters DctQ component" evidence="10">
    <location>
        <begin position="61"/>
        <end position="198"/>
    </location>
</feature>
<keyword evidence="3" id="KW-1003">Cell membrane</keyword>
<name>A0ABM8FGH4_9GAMM</name>
<evidence type="ECO:0000256" key="1">
    <source>
        <dbReference type="ARBA" id="ARBA00004429"/>
    </source>
</evidence>
<comment type="similarity">
    <text evidence="8 9">Belongs to the TRAP transporter small permease family.</text>
</comment>
<feature type="transmembrane region" description="Helical" evidence="9">
    <location>
        <begin position="45"/>
        <end position="65"/>
    </location>
</feature>
<dbReference type="EMBL" id="AP027271">
    <property type="protein sequence ID" value="BDX04077.1"/>
    <property type="molecule type" value="Genomic_DNA"/>
</dbReference>
<keyword evidence="12" id="KW-1185">Reference proteome</keyword>
<keyword evidence="4 9" id="KW-0997">Cell inner membrane</keyword>
<proteinExistence type="inferred from homology"/>
<keyword evidence="2 9" id="KW-0813">Transport</keyword>
<evidence type="ECO:0000256" key="7">
    <source>
        <dbReference type="ARBA" id="ARBA00023136"/>
    </source>
</evidence>
<evidence type="ECO:0000256" key="9">
    <source>
        <dbReference type="RuleBase" id="RU369079"/>
    </source>
</evidence>
<comment type="subunit">
    <text evidence="9">The complex comprises the extracytoplasmic solute receptor protein and the two transmembrane proteins.</text>
</comment>
<feature type="transmembrane region" description="Helical" evidence="9">
    <location>
        <begin position="123"/>
        <end position="144"/>
    </location>
</feature>
<reference evidence="11 12" key="1">
    <citation type="submission" date="2023-01" db="EMBL/GenBank/DDBJ databases">
        <title>Complete genome sequence of Marinomonas pontica strain 200518_36.</title>
        <authorList>
            <person name="Ueki S."/>
            <person name="Gajardo G."/>
            <person name="Maruyama F."/>
        </authorList>
    </citation>
    <scope>NUCLEOTIDE SEQUENCE [LARGE SCALE GENOMIC DNA]</scope>
    <source>
        <strain evidence="11 12">200518_36</strain>
    </source>
</reference>
<feature type="transmembrane region" description="Helical" evidence="9">
    <location>
        <begin position="173"/>
        <end position="195"/>
    </location>
</feature>
<comment type="function">
    <text evidence="9">Part of the tripartite ATP-independent periplasmic (TRAP) transport system.</text>
</comment>
<feature type="transmembrane region" description="Helical" evidence="9">
    <location>
        <begin position="85"/>
        <end position="102"/>
    </location>
</feature>
<evidence type="ECO:0000256" key="8">
    <source>
        <dbReference type="ARBA" id="ARBA00038436"/>
    </source>
</evidence>
<dbReference type="Proteomes" id="UP001307608">
    <property type="component" value="Chromosome"/>
</dbReference>
<evidence type="ECO:0000256" key="4">
    <source>
        <dbReference type="ARBA" id="ARBA00022519"/>
    </source>
</evidence>
<evidence type="ECO:0000313" key="11">
    <source>
        <dbReference type="EMBL" id="BDX04077.1"/>
    </source>
</evidence>
<evidence type="ECO:0000259" key="10">
    <source>
        <dbReference type="Pfam" id="PF04290"/>
    </source>
</evidence>
<evidence type="ECO:0000256" key="6">
    <source>
        <dbReference type="ARBA" id="ARBA00022989"/>
    </source>
</evidence>
<gene>
    <name evidence="11" type="ORF">MACH16_28250</name>
</gene>
<evidence type="ECO:0000256" key="3">
    <source>
        <dbReference type="ARBA" id="ARBA00022475"/>
    </source>
</evidence>
<keyword evidence="6 9" id="KW-1133">Transmembrane helix</keyword>
<comment type="subcellular location">
    <subcellularLocation>
        <location evidence="1 9">Cell inner membrane</location>
        <topology evidence="1 9">Multi-pass membrane protein</topology>
    </subcellularLocation>
</comment>
<evidence type="ECO:0000313" key="12">
    <source>
        <dbReference type="Proteomes" id="UP001307608"/>
    </source>
</evidence>
<dbReference type="InterPro" id="IPR055348">
    <property type="entry name" value="DctQ"/>
</dbReference>
<dbReference type="InterPro" id="IPR007387">
    <property type="entry name" value="TRAP_DctQ"/>
</dbReference>
<protein>
    <recommendedName>
        <fullName evidence="9">TRAP transporter small permease protein</fullName>
    </recommendedName>
</protein>